<dbReference type="InParanoid" id="A0A804LDE4"/>
<organism evidence="2 3">
    <name type="scientific">Zea mays</name>
    <name type="common">Maize</name>
    <dbReference type="NCBI Taxonomy" id="4577"/>
    <lineage>
        <taxon>Eukaryota</taxon>
        <taxon>Viridiplantae</taxon>
        <taxon>Streptophyta</taxon>
        <taxon>Embryophyta</taxon>
        <taxon>Tracheophyta</taxon>
        <taxon>Spermatophyta</taxon>
        <taxon>Magnoliopsida</taxon>
        <taxon>Liliopsida</taxon>
        <taxon>Poales</taxon>
        <taxon>Poaceae</taxon>
        <taxon>PACMAD clade</taxon>
        <taxon>Panicoideae</taxon>
        <taxon>Andropogonodae</taxon>
        <taxon>Andropogoneae</taxon>
        <taxon>Tripsacinae</taxon>
        <taxon>Zea</taxon>
    </lineage>
</organism>
<dbReference type="InterPro" id="IPR011990">
    <property type="entry name" value="TPR-like_helical_dom_sf"/>
</dbReference>
<dbReference type="Proteomes" id="UP000007305">
    <property type="component" value="Chromosome 1"/>
</dbReference>
<feature type="compositionally biased region" description="Basic residues" evidence="1">
    <location>
        <begin position="240"/>
        <end position="271"/>
    </location>
</feature>
<dbReference type="AlphaFoldDB" id="A0A804LDE4"/>
<feature type="compositionally biased region" description="Basic and acidic residues" evidence="1">
    <location>
        <begin position="272"/>
        <end position="295"/>
    </location>
</feature>
<keyword evidence="4" id="KW-1267">Proteomics identification</keyword>
<feature type="compositionally biased region" description="Basic residues" evidence="1">
    <location>
        <begin position="123"/>
        <end position="144"/>
    </location>
</feature>
<dbReference type="Gene3D" id="1.25.40.10">
    <property type="entry name" value="Tetratricopeptide repeat domain"/>
    <property type="match status" value="1"/>
</dbReference>
<evidence type="ECO:0000313" key="3">
    <source>
        <dbReference type="Proteomes" id="UP000007305"/>
    </source>
</evidence>
<reference evidence="2" key="2">
    <citation type="submission" date="2019-07" db="EMBL/GenBank/DDBJ databases">
        <authorList>
            <person name="Seetharam A."/>
            <person name="Woodhouse M."/>
            <person name="Cannon E."/>
        </authorList>
    </citation>
    <scope>NUCLEOTIDE SEQUENCE [LARGE SCALE GENOMIC DNA]</scope>
    <source>
        <strain evidence="2">cv. B73</strain>
    </source>
</reference>
<evidence type="ECO:0000313" key="2">
    <source>
        <dbReference type="EnsemblPlants" id="Zm00001eb003360_P002"/>
    </source>
</evidence>
<feature type="region of interest" description="Disordered" evidence="1">
    <location>
        <begin position="54"/>
        <end position="80"/>
    </location>
</feature>
<feature type="region of interest" description="Disordered" evidence="1">
    <location>
        <begin position="121"/>
        <end position="218"/>
    </location>
</feature>
<keyword evidence="3" id="KW-1185">Reference proteome</keyword>
<feature type="region of interest" description="Disordered" evidence="1">
    <location>
        <begin position="231"/>
        <end position="313"/>
    </location>
</feature>
<evidence type="ECO:0000256" key="1">
    <source>
        <dbReference type="SAM" id="MobiDB-lite"/>
    </source>
</evidence>
<accession>A0A804LDE4</accession>
<dbReference type="Gramene" id="Zm00001eb003360_T002">
    <property type="protein sequence ID" value="Zm00001eb003360_P002"/>
    <property type="gene ID" value="Zm00001eb003360"/>
</dbReference>
<reference evidence="2" key="3">
    <citation type="submission" date="2021-05" db="UniProtKB">
        <authorList>
            <consortium name="EnsemblPlants"/>
        </authorList>
    </citation>
    <scope>IDENTIFICATION</scope>
    <source>
        <strain evidence="2">cv. B73</strain>
    </source>
</reference>
<feature type="compositionally biased region" description="Low complexity" evidence="1">
    <location>
        <begin position="170"/>
        <end position="182"/>
    </location>
</feature>
<evidence type="ECO:0007829" key="4">
    <source>
        <dbReference type="PeptideAtlas" id="A0A804LDE4"/>
    </source>
</evidence>
<sequence length="462" mass="51803">MVNEQTPQRHCGSSIARQAHLIPLSPHLCNCKQSSGLRIRITLTTASACRRPVVTSREPRLARNKQPPARHDAREERLHAGPRRAAPFRLPLAGGLLPGRALRRVAGVGRLPRAAHLLPPGRARVRVRPRALAQPRRRRRHAPHVLRGQPRVSGRRPRGRPRPPPPSPPAVRQGRATGAAGAARDHPVVQGPACVHRRRRGGRRRRRRRVRGGAGAALRPVQLCRRRLLAGAPAVPGQGPRHRPPRLGPPQRRRRRRVRRQRRQRERRRRREFGDVGERRGPLRHRDALQEDDRGGPLQRPLSQELRTVPVPGKQQQQQHLLLAFYRQFGVLDDAQISYTKFLILLLTAAPTCAAHWIGSQVKGDYRRADEYYSRAILADPDDGELLSEYAKLVWEVHRDEDRASSYFERAAKASPQNSHVLAAHAAFLWDTDDEEGGADALSYAAFAQPAHSSLASATATT</sequence>
<feature type="compositionally biased region" description="Basic residues" evidence="1">
    <location>
        <begin position="195"/>
        <end position="211"/>
    </location>
</feature>
<dbReference type="EnsemblPlants" id="Zm00001eb003360_T002">
    <property type="protein sequence ID" value="Zm00001eb003360_P002"/>
    <property type="gene ID" value="Zm00001eb003360"/>
</dbReference>
<dbReference type="PANTHER" id="PTHR26312:SF222">
    <property type="entry name" value="EXPRESSED PROTEIN"/>
    <property type="match status" value="1"/>
</dbReference>
<feature type="compositionally biased region" description="Basic and acidic residues" evidence="1">
    <location>
        <begin position="69"/>
        <end position="79"/>
    </location>
</feature>
<proteinExistence type="evidence at protein level"/>
<protein>
    <recommendedName>
        <fullName evidence="5">Tetratricopeptide repeat (TPR)-like superfamily protein</fullName>
    </recommendedName>
</protein>
<dbReference type="PANTHER" id="PTHR26312">
    <property type="entry name" value="TETRATRICOPEPTIDE REPEAT PROTEIN 5"/>
    <property type="match status" value="1"/>
</dbReference>
<reference evidence="3" key="1">
    <citation type="submission" date="2015-12" db="EMBL/GenBank/DDBJ databases">
        <title>Update maize B73 reference genome by single molecule sequencing technologies.</title>
        <authorList>
            <consortium name="Maize Genome Sequencing Project"/>
            <person name="Ware D."/>
        </authorList>
    </citation>
    <scope>NUCLEOTIDE SEQUENCE [LARGE SCALE GENOMIC DNA]</scope>
    <source>
        <strain evidence="3">cv. B73</strain>
    </source>
</reference>
<dbReference type="SUPFAM" id="SSF81901">
    <property type="entry name" value="HCP-like"/>
    <property type="match status" value="1"/>
</dbReference>
<evidence type="ECO:0008006" key="5">
    <source>
        <dbReference type="Google" id="ProtNLM"/>
    </source>
</evidence>
<name>A0A804LDE4_MAIZE</name>